<keyword evidence="2" id="KW-1185">Reference proteome</keyword>
<dbReference type="EMBL" id="MU154535">
    <property type="protein sequence ID" value="KAF9498919.1"/>
    <property type="molecule type" value="Genomic_DNA"/>
</dbReference>
<evidence type="ECO:0000313" key="2">
    <source>
        <dbReference type="Proteomes" id="UP000807025"/>
    </source>
</evidence>
<sequence>MHSPPNRHYFVANGTLLCKKDFAFPRMPLGRQDAGFVVLLGFVGAARFKSAAERLDTLVSSGEQQVCVLQNPGLYRGA</sequence>
<accession>A0A9P6A3G0</accession>
<evidence type="ECO:0000313" key="1">
    <source>
        <dbReference type="EMBL" id="KAF9498919.1"/>
    </source>
</evidence>
<organism evidence="1 2">
    <name type="scientific">Pleurotus eryngii</name>
    <name type="common">Boletus of the steppes</name>
    <dbReference type="NCBI Taxonomy" id="5323"/>
    <lineage>
        <taxon>Eukaryota</taxon>
        <taxon>Fungi</taxon>
        <taxon>Dikarya</taxon>
        <taxon>Basidiomycota</taxon>
        <taxon>Agaricomycotina</taxon>
        <taxon>Agaricomycetes</taxon>
        <taxon>Agaricomycetidae</taxon>
        <taxon>Agaricales</taxon>
        <taxon>Pleurotineae</taxon>
        <taxon>Pleurotaceae</taxon>
        <taxon>Pleurotus</taxon>
    </lineage>
</organism>
<proteinExistence type="predicted"/>
<dbReference type="AlphaFoldDB" id="A0A9P6A3G0"/>
<protein>
    <submittedName>
        <fullName evidence="1">Uncharacterized protein</fullName>
    </submittedName>
</protein>
<gene>
    <name evidence="1" type="ORF">BDN71DRAFT_314554</name>
</gene>
<dbReference type="Proteomes" id="UP000807025">
    <property type="component" value="Unassembled WGS sequence"/>
</dbReference>
<name>A0A9P6A3G0_PLEER</name>
<reference evidence="1" key="1">
    <citation type="submission" date="2020-11" db="EMBL/GenBank/DDBJ databases">
        <authorList>
            <consortium name="DOE Joint Genome Institute"/>
            <person name="Ahrendt S."/>
            <person name="Riley R."/>
            <person name="Andreopoulos W."/>
            <person name="Labutti K."/>
            <person name="Pangilinan J."/>
            <person name="Ruiz-Duenas F.J."/>
            <person name="Barrasa J.M."/>
            <person name="Sanchez-Garcia M."/>
            <person name="Camarero S."/>
            <person name="Miyauchi S."/>
            <person name="Serrano A."/>
            <person name="Linde D."/>
            <person name="Babiker R."/>
            <person name="Drula E."/>
            <person name="Ayuso-Fernandez I."/>
            <person name="Pacheco R."/>
            <person name="Padilla G."/>
            <person name="Ferreira P."/>
            <person name="Barriuso J."/>
            <person name="Kellner H."/>
            <person name="Castanera R."/>
            <person name="Alfaro M."/>
            <person name="Ramirez L."/>
            <person name="Pisabarro A.G."/>
            <person name="Kuo A."/>
            <person name="Tritt A."/>
            <person name="Lipzen A."/>
            <person name="He G."/>
            <person name="Yan M."/>
            <person name="Ng V."/>
            <person name="Cullen D."/>
            <person name="Martin F."/>
            <person name="Rosso M.-N."/>
            <person name="Henrissat B."/>
            <person name="Hibbett D."/>
            <person name="Martinez A.T."/>
            <person name="Grigoriev I.V."/>
        </authorList>
    </citation>
    <scope>NUCLEOTIDE SEQUENCE</scope>
    <source>
        <strain evidence="1">ATCC 90797</strain>
    </source>
</reference>
<comment type="caution">
    <text evidence="1">The sequence shown here is derived from an EMBL/GenBank/DDBJ whole genome shotgun (WGS) entry which is preliminary data.</text>
</comment>